<accession>A0A5P8NYD1</accession>
<protein>
    <submittedName>
        <fullName evidence="1">Uncharacterized protein</fullName>
    </submittedName>
</protein>
<sequence length="183" mass="20623">MRAVSINSDTLEAKEIDIHLQANTVYTFFNSILIDELATINDHVIYTDAEALSKDKKAYFIGEQLIVGDALIIGRDSFEEVEATIPLKDLESLVKYELSDFYVDVLKLLSATDVNLYRAFEVDAEGQKLQLNTEWVLYTFNLADDKTKSYFIAELQKSIDAKDDAMEFMKRMASLAIRSGAAA</sequence>
<proteinExistence type="predicted"/>
<evidence type="ECO:0000313" key="2">
    <source>
        <dbReference type="Proteomes" id="UP000326944"/>
    </source>
</evidence>
<dbReference type="EMBL" id="CP043617">
    <property type="protein sequence ID" value="QFR48420.1"/>
    <property type="molecule type" value="Genomic_DNA"/>
</dbReference>
<organism evidence="1 2">
    <name type="scientific">Sulfurimonas lithotrophica</name>
    <dbReference type="NCBI Taxonomy" id="2590022"/>
    <lineage>
        <taxon>Bacteria</taxon>
        <taxon>Pseudomonadati</taxon>
        <taxon>Campylobacterota</taxon>
        <taxon>Epsilonproteobacteria</taxon>
        <taxon>Campylobacterales</taxon>
        <taxon>Sulfurimonadaceae</taxon>
        <taxon>Sulfurimonas</taxon>
    </lineage>
</organism>
<name>A0A5P8NYD1_9BACT</name>
<evidence type="ECO:0000313" key="1">
    <source>
        <dbReference type="EMBL" id="QFR48420.1"/>
    </source>
</evidence>
<dbReference type="RefSeq" id="WP_152306363.1">
    <property type="nucleotide sequence ID" value="NZ_CP043617.1"/>
</dbReference>
<dbReference type="KEGG" id="sulg:FJR48_01255"/>
<gene>
    <name evidence="1" type="ORF">FJR48_01255</name>
</gene>
<dbReference type="OrthoDB" id="5333955at2"/>
<keyword evidence="2" id="KW-1185">Reference proteome</keyword>
<reference evidence="1 2" key="1">
    <citation type="submission" date="2019-09" db="EMBL/GenBank/DDBJ databases">
        <title>Sulfurimonas gotlandica sp. nov., a chemoautotrophic and psychrotolerant epsilonproteobacterium isolated from a pelagic redoxcline, and an emended description of the genus Sulfurimonas.</title>
        <authorList>
            <person name="Wang S."/>
            <person name="Jiang L."/>
            <person name="Shao S."/>
        </authorList>
    </citation>
    <scope>NUCLEOTIDE SEQUENCE [LARGE SCALE GENOMIC DNA]</scope>
    <source>
        <strain evidence="1 2">GYSZ_1</strain>
    </source>
</reference>
<dbReference type="AlphaFoldDB" id="A0A5P8NYD1"/>
<dbReference type="Proteomes" id="UP000326944">
    <property type="component" value="Chromosome"/>
</dbReference>